<dbReference type="InterPro" id="IPR000873">
    <property type="entry name" value="AMP-dep_synth/lig_dom"/>
</dbReference>
<dbReference type="GO" id="GO:0016405">
    <property type="term" value="F:CoA-ligase activity"/>
    <property type="evidence" value="ECO:0007669"/>
    <property type="project" value="UniProtKB-ARBA"/>
</dbReference>
<dbReference type="Proteomes" id="UP000241118">
    <property type="component" value="Unassembled WGS sequence"/>
</dbReference>
<evidence type="ECO:0000256" key="1">
    <source>
        <dbReference type="ARBA" id="ARBA00006432"/>
    </source>
</evidence>
<dbReference type="Gene3D" id="3.30.300.30">
    <property type="match status" value="1"/>
</dbReference>
<dbReference type="Gene3D" id="3.40.50.12780">
    <property type="entry name" value="N-terminal domain of ligase-like"/>
    <property type="match status" value="1"/>
</dbReference>
<evidence type="ECO:0000313" key="9">
    <source>
        <dbReference type="Proteomes" id="UP000241118"/>
    </source>
</evidence>
<dbReference type="PROSITE" id="PS00455">
    <property type="entry name" value="AMP_BINDING"/>
    <property type="match status" value="1"/>
</dbReference>
<evidence type="ECO:0000256" key="3">
    <source>
        <dbReference type="ARBA" id="ARBA00022741"/>
    </source>
</evidence>
<dbReference type="GO" id="GO:0005524">
    <property type="term" value="F:ATP binding"/>
    <property type="evidence" value="ECO:0007669"/>
    <property type="project" value="UniProtKB-KW"/>
</dbReference>
<protein>
    <submittedName>
        <fullName evidence="8">Acetyl-CoA synthetase</fullName>
    </submittedName>
</protein>
<dbReference type="RefSeq" id="WP_106615572.1">
    <property type="nucleotide sequence ID" value="NZ_PYAX01000004.1"/>
</dbReference>
<dbReference type="PANTHER" id="PTHR43605">
    <property type="entry name" value="ACYL-COENZYME A SYNTHETASE"/>
    <property type="match status" value="1"/>
</dbReference>
<evidence type="ECO:0000259" key="7">
    <source>
        <dbReference type="Pfam" id="PF13193"/>
    </source>
</evidence>
<dbReference type="PANTHER" id="PTHR43605:SF10">
    <property type="entry name" value="ACYL-COA SYNTHETASE MEDIUM CHAIN FAMILY MEMBER 3"/>
    <property type="match status" value="1"/>
</dbReference>
<keyword evidence="4" id="KW-0067">ATP-binding</keyword>
<dbReference type="EMBL" id="PYAX01000004">
    <property type="protein sequence ID" value="PSL55845.1"/>
    <property type="molecule type" value="Genomic_DNA"/>
</dbReference>
<sequence>MAAGDTERFRAARDLLLELREDHDAAYARFRWPRFETFNWALDWFDPIARDSTREALRIVDGDSVASSTYAELSARSGQAANWLRGRGVARGTRVLVMLDNRLATWEVLLAAMKLGAVVIPTYTTISATDLADRLDRGGVTHVITEGVLADRFTGIAGDLTRIGVGEPVPGWAPYSDAYAEPADFTPRGATRADDPLFLYFTSGTTSRPKLALHTHTSYPVGHLSGMYWTGVRPGDRHLNISAPGWAKHAWSSFFAPFNAEATLLTVKTGTAPAPTVLDVLTTQRATTFCAPPTVWRMLLQEDLGRRPVALREAGSVGEPLNPEVVDRVRRAWGLTVRDGYGQSETTAQIGNTPGLAVRPGSMGKPLPGYRIVLLDPLTGEPGDEGEICVDLADRPVGVMPGYLDAPEKNAQTFAGGHYHTGDIGRRDVDGYFTYVGRADDVFKSYDYRVSPFELESVLLRHDDVAEVAVVPAPDPIGLVVPKAFVTLAEGRPSSVAVARSILRYAREHLAPHQWIRRLEFGALPKTMSGKIRRTELRAAEERNGGAGRGSREYLLDDLLDPTSPPHHP</sequence>
<evidence type="ECO:0000256" key="4">
    <source>
        <dbReference type="ARBA" id="ARBA00022840"/>
    </source>
</evidence>
<keyword evidence="2" id="KW-0436">Ligase</keyword>
<dbReference type="AlphaFoldDB" id="A0A2P8IBK3"/>
<evidence type="ECO:0000256" key="2">
    <source>
        <dbReference type="ARBA" id="ARBA00022598"/>
    </source>
</evidence>
<evidence type="ECO:0000256" key="5">
    <source>
        <dbReference type="SAM" id="MobiDB-lite"/>
    </source>
</evidence>
<name>A0A2P8IBK3_SACCR</name>
<feature type="domain" description="AMP-dependent synthetase/ligase" evidence="6">
    <location>
        <begin position="59"/>
        <end position="404"/>
    </location>
</feature>
<feature type="region of interest" description="Disordered" evidence="5">
    <location>
        <begin position="539"/>
        <end position="569"/>
    </location>
</feature>
<dbReference type="InterPro" id="IPR045851">
    <property type="entry name" value="AMP-bd_C_sf"/>
</dbReference>
<feature type="compositionally biased region" description="Basic and acidic residues" evidence="5">
    <location>
        <begin position="539"/>
        <end position="555"/>
    </location>
</feature>
<evidence type="ECO:0000259" key="6">
    <source>
        <dbReference type="Pfam" id="PF00501"/>
    </source>
</evidence>
<dbReference type="InterPro" id="IPR025110">
    <property type="entry name" value="AMP-bd_C"/>
</dbReference>
<dbReference type="InterPro" id="IPR051087">
    <property type="entry name" value="Mitochondrial_ACSM"/>
</dbReference>
<dbReference type="Pfam" id="PF13193">
    <property type="entry name" value="AMP-binding_C"/>
    <property type="match status" value="1"/>
</dbReference>
<dbReference type="GO" id="GO:0006633">
    <property type="term" value="P:fatty acid biosynthetic process"/>
    <property type="evidence" value="ECO:0007669"/>
    <property type="project" value="TreeGrafter"/>
</dbReference>
<keyword evidence="9" id="KW-1185">Reference proteome</keyword>
<comment type="caution">
    <text evidence="8">The sequence shown here is derived from an EMBL/GenBank/DDBJ whole genome shotgun (WGS) entry which is preliminary data.</text>
</comment>
<dbReference type="GO" id="GO:0015645">
    <property type="term" value="F:fatty acid ligase activity"/>
    <property type="evidence" value="ECO:0007669"/>
    <property type="project" value="TreeGrafter"/>
</dbReference>
<accession>A0A2P8IBK3</accession>
<feature type="domain" description="AMP-binding enzyme C-terminal" evidence="7">
    <location>
        <begin position="454"/>
        <end position="531"/>
    </location>
</feature>
<dbReference type="GO" id="GO:0004321">
    <property type="term" value="F:fatty-acyl-CoA synthase activity"/>
    <property type="evidence" value="ECO:0007669"/>
    <property type="project" value="TreeGrafter"/>
</dbReference>
<dbReference type="Pfam" id="PF00501">
    <property type="entry name" value="AMP-binding"/>
    <property type="match status" value="1"/>
</dbReference>
<comment type="similarity">
    <text evidence="1">Belongs to the ATP-dependent AMP-binding enzyme family.</text>
</comment>
<dbReference type="InterPro" id="IPR042099">
    <property type="entry name" value="ANL_N_sf"/>
</dbReference>
<proteinExistence type="inferred from homology"/>
<dbReference type="OrthoDB" id="9803968at2"/>
<gene>
    <name evidence="8" type="ORF">B0I31_104136</name>
</gene>
<dbReference type="GO" id="GO:0006637">
    <property type="term" value="P:acyl-CoA metabolic process"/>
    <property type="evidence" value="ECO:0007669"/>
    <property type="project" value="TreeGrafter"/>
</dbReference>
<dbReference type="InterPro" id="IPR020845">
    <property type="entry name" value="AMP-binding_CS"/>
</dbReference>
<evidence type="ECO:0000313" key="8">
    <source>
        <dbReference type="EMBL" id="PSL55845.1"/>
    </source>
</evidence>
<keyword evidence="3" id="KW-0547">Nucleotide-binding</keyword>
<reference evidence="8 9" key="1">
    <citation type="submission" date="2018-03" db="EMBL/GenBank/DDBJ databases">
        <title>Genomic Encyclopedia of Type Strains, Phase III (KMG-III): the genomes of soil and plant-associated and newly described type strains.</title>
        <authorList>
            <person name="Whitman W."/>
        </authorList>
    </citation>
    <scope>NUCLEOTIDE SEQUENCE [LARGE SCALE GENOMIC DNA]</scope>
    <source>
        <strain evidence="8 9">CGMCC 4.7097</strain>
    </source>
</reference>
<organism evidence="8 9">
    <name type="scientific">Saccharothrix carnea</name>
    <dbReference type="NCBI Taxonomy" id="1280637"/>
    <lineage>
        <taxon>Bacteria</taxon>
        <taxon>Bacillati</taxon>
        <taxon>Actinomycetota</taxon>
        <taxon>Actinomycetes</taxon>
        <taxon>Pseudonocardiales</taxon>
        <taxon>Pseudonocardiaceae</taxon>
        <taxon>Saccharothrix</taxon>
    </lineage>
</organism>
<dbReference type="SUPFAM" id="SSF56801">
    <property type="entry name" value="Acetyl-CoA synthetase-like"/>
    <property type="match status" value="1"/>
</dbReference>